<evidence type="ECO:0000256" key="2">
    <source>
        <dbReference type="ARBA" id="ARBA00023239"/>
    </source>
</evidence>
<dbReference type="InterPro" id="IPR013341">
    <property type="entry name" value="Mandelate_racemase_N_dom"/>
</dbReference>
<dbReference type="AlphaFoldDB" id="A0A1H3B4H6"/>
<dbReference type="EMBL" id="FNOP01000027">
    <property type="protein sequence ID" value="SDX35959.1"/>
    <property type="molecule type" value="Genomic_DNA"/>
</dbReference>
<comment type="caution">
    <text evidence="4">The sequence shown here is derived from an EMBL/GenBank/DDBJ whole genome shotgun (WGS) entry which is preliminary data.</text>
</comment>
<evidence type="ECO:0000313" key="5">
    <source>
        <dbReference type="Proteomes" id="UP000182379"/>
    </source>
</evidence>
<dbReference type="GO" id="GO:0016829">
    <property type="term" value="F:lyase activity"/>
    <property type="evidence" value="ECO:0007669"/>
    <property type="project" value="UniProtKB-KW"/>
</dbReference>
<dbReference type="InterPro" id="IPR018110">
    <property type="entry name" value="Mandel_Rmase/mucon_lact_enz_CS"/>
</dbReference>
<dbReference type="InterPro" id="IPR013342">
    <property type="entry name" value="Mandelate_racemase_C"/>
</dbReference>
<dbReference type="PROSITE" id="PS00908">
    <property type="entry name" value="MR_MLE_1"/>
    <property type="match status" value="1"/>
</dbReference>
<dbReference type="SUPFAM" id="SSF51604">
    <property type="entry name" value="Enolase C-terminal domain-like"/>
    <property type="match status" value="1"/>
</dbReference>
<protein>
    <submittedName>
        <fullName evidence="4">L-alanine-DL-glutamate epimerase</fullName>
    </submittedName>
</protein>
<dbReference type="Pfam" id="PF13378">
    <property type="entry name" value="MR_MLE_C"/>
    <property type="match status" value="1"/>
</dbReference>
<organism evidence="4 5">
    <name type="scientific">Acidaminococcus fermentans</name>
    <dbReference type="NCBI Taxonomy" id="905"/>
    <lineage>
        <taxon>Bacteria</taxon>
        <taxon>Bacillati</taxon>
        <taxon>Bacillota</taxon>
        <taxon>Negativicutes</taxon>
        <taxon>Acidaminococcales</taxon>
        <taxon>Acidaminococcaceae</taxon>
        <taxon>Acidaminococcus</taxon>
    </lineage>
</organism>
<dbReference type="InterPro" id="IPR034593">
    <property type="entry name" value="DgoD-like"/>
</dbReference>
<dbReference type="Gene3D" id="3.30.390.10">
    <property type="entry name" value="Enolase-like, N-terminal domain"/>
    <property type="match status" value="1"/>
</dbReference>
<proteinExistence type="predicted"/>
<gene>
    <name evidence="4" type="ORF">SAMN05216495_1274</name>
</gene>
<dbReference type="PANTHER" id="PTHR48080">
    <property type="entry name" value="D-GALACTONATE DEHYDRATASE-RELATED"/>
    <property type="match status" value="1"/>
</dbReference>
<dbReference type="SFLD" id="SFLDS00001">
    <property type="entry name" value="Enolase"/>
    <property type="match status" value="1"/>
</dbReference>
<dbReference type="CDD" id="cd03316">
    <property type="entry name" value="MR_like"/>
    <property type="match status" value="1"/>
</dbReference>
<evidence type="ECO:0000259" key="3">
    <source>
        <dbReference type="SMART" id="SM00922"/>
    </source>
</evidence>
<accession>A0A1H3B4H6</accession>
<dbReference type="Gene3D" id="3.20.20.120">
    <property type="entry name" value="Enolase-like C-terminal domain"/>
    <property type="match status" value="1"/>
</dbReference>
<dbReference type="RefSeq" id="WP_074708542.1">
    <property type="nucleotide sequence ID" value="NZ_FNOP01000027.1"/>
</dbReference>
<dbReference type="Pfam" id="PF02746">
    <property type="entry name" value="MR_MLE_N"/>
    <property type="match status" value="1"/>
</dbReference>
<feature type="domain" description="Mandelate racemase/muconate lactonizing enzyme C-terminal" evidence="3">
    <location>
        <begin position="152"/>
        <end position="267"/>
    </location>
</feature>
<dbReference type="InterPro" id="IPR029065">
    <property type="entry name" value="Enolase_C-like"/>
</dbReference>
<dbReference type="GO" id="GO:0046872">
    <property type="term" value="F:metal ion binding"/>
    <property type="evidence" value="ECO:0007669"/>
    <property type="project" value="UniProtKB-KW"/>
</dbReference>
<dbReference type="Proteomes" id="UP000182379">
    <property type="component" value="Unassembled WGS sequence"/>
</dbReference>
<keyword evidence="1" id="KW-0479">Metal-binding</keyword>
<dbReference type="InterPro" id="IPR029017">
    <property type="entry name" value="Enolase-like_N"/>
</dbReference>
<reference evidence="4 5" key="1">
    <citation type="submission" date="2016-10" db="EMBL/GenBank/DDBJ databases">
        <authorList>
            <person name="Varghese N."/>
            <person name="Submissions S."/>
        </authorList>
    </citation>
    <scope>NUCLEOTIDE SEQUENCE [LARGE SCALE GENOMIC DNA]</scope>
    <source>
        <strain evidence="4 5">WCC6</strain>
    </source>
</reference>
<dbReference type="SFLD" id="SFLDG00179">
    <property type="entry name" value="mandelate_racemase"/>
    <property type="match status" value="1"/>
</dbReference>
<dbReference type="SUPFAM" id="SSF54826">
    <property type="entry name" value="Enolase N-terminal domain-like"/>
    <property type="match status" value="1"/>
</dbReference>
<name>A0A1H3B4H6_ACIFE</name>
<evidence type="ECO:0000313" key="4">
    <source>
        <dbReference type="EMBL" id="SDX35959.1"/>
    </source>
</evidence>
<keyword evidence="2" id="KW-0456">Lyase</keyword>
<evidence type="ECO:0000256" key="1">
    <source>
        <dbReference type="ARBA" id="ARBA00022723"/>
    </source>
</evidence>
<dbReference type="GO" id="GO:0009063">
    <property type="term" value="P:amino acid catabolic process"/>
    <property type="evidence" value="ECO:0007669"/>
    <property type="project" value="InterPro"/>
</dbReference>
<dbReference type="SMART" id="SM00922">
    <property type="entry name" value="MR_MLE"/>
    <property type="match status" value="1"/>
</dbReference>
<dbReference type="InterPro" id="IPR036849">
    <property type="entry name" value="Enolase-like_C_sf"/>
</dbReference>
<dbReference type="PANTHER" id="PTHR48080:SF2">
    <property type="entry name" value="D-GALACTONATE DEHYDRATASE"/>
    <property type="match status" value="1"/>
</dbReference>
<sequence length="405" mass="45040">MKITSIDALQLPSGGAAASSRGAWSPVLVRINTDEGICGWGEAGLAYGKGWRAGLGMIQDFAEQIIGMNPMHIEEIWETIFRKTFWGMGGGTVVTAAMSAIDIALLDLKGKALGVPVYELLGGKTNDNLRVYASQIQFNWGSDIKKQKLETPEEYAEVTRKCIAEGYDCVKVDPILIPGTDKSKEWNIRGPLSHYVLETVYNRVAAIRETGGDDLDIIIEMHSNSDTLSAIQIAKVLEPLRIFYYEEPAHPLNVENFVEIKKKTSMPLASGERIYTRLGYRQFFEKRCLDVIQPDLCLCGGLSEAKKICDMAWAYDAHVQIHVCGSPISKAAALQIEAAIPNFLIHEHHQRALDPVNRVTCKYDYQPVNGRYKVPDLPGIGQEPAEDVLKKAEIHTIAKYLPYMR</sequence>